<feature type="region of interest" description="Disordered" evidence="1">
    <location>
        <begin position="24"/>
        <end position="54"/>
    </location>
</feature>
<evidence type="ECO:0000313" key="4">
    <source>
        <dbReference type="EMBL" id="CAG5087845.1"/>
    </source>
</evidence>
<dbReference type="InterPro" id="IPR036058">
    <property type="entry name" value="Kazal_dom_sf"/>
</dbReference>
<dbReference type="OrthoDB" id="6817055at2759"/>
<dbReference type="EMBL" id="CAJNRD030001119">
    <property type="protein sequence ID" value="CAG5087845.1"/>
    <property type="molecule type" value="Genomic_DNA"/>
</dbReference>
<evidence type="ECO:0000259" key="3">
    <source>
        <dbReference type="Pfam" id="PF07648"/>
    </source>
</evidence>
<dbReference type="Pfam" id="PF07648">
    <property type="entry name" value="Kazal_2"/>
    <property type="match status" value="1"/>
</dbReference>
<evidence type="ECO:0000256" key="1">
    <source>
        <dbReference type="SAM" id="MobiDB-lite"/>
    </source>
</evidence>
<keyword evidence="5" id="KW-1185">Reference proteome</keyword>
<evidence type="ECO:0000313" key="5">
    <source>
        <dbReference type="Proteomes" id="UP000786811"/>
    </source>
</evidence>
<feature type="chain" id="PRO_5035207289" description="Kazal-like domain-containing protein" evidence="2">
    <location>
        <begin position="24"/>
        <end position="120"/>
    </location>
</feature>
<comment type="caution">
    <text evidence="4">The sequence shown here is derived from an EMBL/GenBank/DDBJ whole genome shotgun (WGS) entry which is preliminary data.</text>
</comment>
<dbReference type="AlphaFoldDB" id="A0A8J2H9S8"/>
<feature type="domain" description="Kazal-like" evidence="3">
    <location>
        <begin position="59"/>
        <end position="111"/>
    </location>
</feature>
<keyword evidence="2" id="KW-0732">Signal</keyword>
<protein>
    <recommendedName>
        <fullName evidence="3">Kazal-like domain-containing protein</fullName>
    </recommendedName>
</protein>
<name>A0A8J2H9S8_COTCN</name>
<feature type="compositionally biased region" description="Basic and acidic residues" evidence="1">
    <location>
        <begin position="42"/>
        <end position="54"/>
    </location>
</feature>
<feature type="signal peptide" evidence="2">
    <location>
        <begin position="1"/>
        <end position="23"/>
    </location>
</feature>
<dbReference type="Proteomes" id="UP000786811">
    <property type="component" value="Unassembled WGS sequence"/>
</dbReference>
<proteinExistence type="predicted"/>
<reference evidence="4" key="1">
    <citation type="submission" date="2021-04" db="EMBL/GenBank/DDBJ databases">
        <authorList>
            <person name="Chebbi M.A.C M."/>
        </authorList>
    </citation>
    <scope>NUCLEOTIDE SEQUENCE</scope>
</reference>
<dbReference type="InterPro" id="IPR002350">
    <property type="entry name" value="Kazal_dom"/>
</dbReference>
<organism evidence="4 5">
    <name type="scientific">Cotesia congregata</name>
    <name type="common">Parasitoid wasp</name>
    <name type="synonym">Apanteles congregatus</name>
    <dbReference type="NCBI Taxonomy" id="51543"/>
    <lineage>
        <taxon>Eukaryota</taxon>
        <taxon>Metazoa</taxon>
        <taxon>Ecdysozoa</taxon>
        <taxon>Arthropoda</taxon>
        <taxon>Hexapoda</taxon>
        <taxon>Insecta</taxon>
        <taxon>Pterygota</taxon>
        <taxon>Neoptera</taxon>
        <taxon>Endopterygota</taxon>
        <taxon>Hymenoptera</taxon>
        <taxon>Apocrita</taxon>
        <taxon>Ichneumonoidea</taxon>
        <taxon>Braconidae</taxon>
        <taxon>Microgastrinae</taxon>
        <taxon>Cotesia</taxon>
    </lineage>
</organism>
<dbReference type="SUPFAM" id="SSF100895">
    <property type="entry name" value="Kazal-type serine protease inhibitors"/>
    <property type="match status" value="1"/>
</dbReference>
<sequence length="120" mass="12896">MRTFIVIALFAVCIVALCNEASASPADDKTKEMKPGSTTPKSVKDAQKKDEKSKTFKKECVKNCPTTFEPVCAHDPANPNFKPRTLANQCTMDTVACEMGLKLAVKNKGECPGSGGVRLS</sequence>
<accession>A0A8J2H9S8</accession>
<evidence type="ECO:0000256" key="2">
    <source>
        <dbReference type="SAM" id="SignalP"/>
    </source>
</evidence>
<gene>
    <name evidence="4" type="ORF">HICCMSTLAB_LOCUS4622</name>
</gene>
<dbReference type="Gene3D" id="3.30.60.30">
    <property type="match status" value="1"/>
</dbReference>